<dbReference type="InterPro" id="IPR036390">
    <property type="entry name" value="WH_DNA-bd_sf"/>
</dbReference>
<comment type="similarity">
    <text evidence="1">Belongs to the LysR transcriptional regulatory family.</text>
</comment>
<dbReference type="InterPro" id="IPR005119">
    <property type="entry name" value="LysR_subst-bd"/>
</dbReference>
<dbReference type="OrthoDB" id="8455878at2"/>
<name>B0SY67_CAUSK</name>
<dbReference type="PROSITE" id="PS50931">
    <property type="entry name" value="HTH_LYSR"/>
    <property type="match status" value="1"/>
</dbReference>
<dbReference type="eggNOG" id="COG0583">
    <property type="taxonomic scope" value="Bacteria"/>
</dbReference>
<dbReference type="Gene3D" id="3.40.190.10">
    <property type="entry name" value="Periplasmic binding protein-like II"/>
    <property type="match status" value="2"/>
</dbReference>
<dbReference type="Pfam" id="PF00126">
    <property type="entry name" value="HTH_1"/>
    <property type="match status" value="1"/>
</dbReference>
<keyword evidence="3" id="KW-0238">DNA-binding</keyword>
<gene>
    <name evidence="6" type="ordered locus">Caul_2687</name>
</gene>
<evidence type="ECO:0000259" key="5">
    <source>
        <dbReference type="PROSITE" id="PS50931"/>
    </source>
</evidence>
<dbReference type="KEGG" id="cak:Caul_2687"/>
<protein>
    <submittedName>
        <fullName evidence="6">Transcriptional regulator, LysR family</fullName>
    </submittedName>
</protein>
<dbReference type="InterPro" id="IPR000847">
    <property type="entry name" value="LysR_HTH_N"/>
</dbReference>
<dbReference type="GO" id="GO:0003677">
    <property type="term" value="F:DNA binding"/>
    <property type="evidence" value="ECO:0007669"/>
    <property type="project" value="UniProtKB-KW"/>
</dbReference>
<dbReference type="SUPFAM" id="SSF53850">
    <property type="entry name" value="Periplasmic binding protein-like II"/>
    <property type="match status" value="1"/>
</dbReference>
<dbReference type="STRING" id="366602.Caul_2687"/>
<dbReference type="PANTHER" id="PTHR30118">
    <property type="entry name" value="HTH-TYPE TRANSCRIPTIONAL REGULATOR LEUO-RELATED"/>
    <property type="match status" value="1"/>
</dbReference>
<dbReference type="InterPro" id="IPR036388">
    <property type="entry name" value="WH-like_DNA-bd_sf"/>
</dbReference>
<reference evidence="6" key="1">
    <citation type="submission" date="2008-01" db="EMBL/GenBank/DDBJ databases">
        <title>Complete sequence of chromosome of Caulobacter sp. K31.</title>
        <authorList>
            <consortium name="US DOE Joint Genome Institute"/>
            <person name="Copeland A."/>
            <person name="Lucas S."/>
            <person name="Lapidus A."/>
            <person name="Barry K."/>
            <person name="Glavina del Rio T."/>
            <person name="Dalin E."/>
            <person name="Tice H."/>
            <person name="Pitluck S."/>
            <person name="Bruce D."/>
            <person name="Goodwin L."/>
            <person name="Thompson L.S."/>
            <person name="Brettin T."/>
            <person name="Detter J.C."/>
            <person name="Han C."/>
            <person name="Schmutz J."/>
            <person name="Larimer F."/>
            <person name="Land M."/>
            <person name="Hauser L."/>
            <person name="Kyrpides N."/>
            <person name="Kim E."/>
            <person name="Stephens C."/>
            <person name="Richardson P."/>
        </authorList>
    </citation>
    <scope>NUCLEOTIDE SEQUENCE [LARGE SCALE GENOMIC DNA]</scope>
    <source>
        <strain evidence="6">K31</strain>
    </source>
</reference>
<dbReference type="Gene3D" id="1.10.10.10">
    <property type="entry name" value="Winged helix-like DNA-binding domain superfamily/Winged helix DNA-binding domain"/>
    <property type="match status" value="1"/>
</dbReference>
<dbReference type="InterPro" id="IPR050389">
    <property type="entry name" value="LysR-type_TF"/>
</dbReference>
<organism evidence="6">
    <name type="scientific">Caulobacter sp. (strain K31)</name>
    <dbReference type="NCBI Taxonomy" id="366602"/>
    <lineage>
        <taxon>Bacteria</taxon>
        <taxon>Pseudomonadati</taxon>
        <taxon>Pseudomonadota</taxon>
        <taxon>Alphaproteobacteria</taxon>
        <taxon>Caulobacterales</taxon>
        <taxon>Caulobacteraceae</taxon>
        <taxon>Caulobacter</taxon>
    </lineage>
</organism>
<evidence type="ECO:0000256" key="4">
    <source>
        <dbReference type="ARBA" id="ARBA00023163"/>
    </source>
</evidence>
<proteinExistence type="inferred from homology"/>
<evidence type="ECO:0000256" key="1">
    <source>
        <dbReference type="ARBA" id="ARBA00009437"/>
    </source>
</evidence>
<dbReference type="GO" id="GO:0003700">
    <property type="term" value="F:DNA-binding transcription factor activity"/>
    <property type="evidence" value="ECO:0007669"/>
    <property type="project" value="InterPro"/>
</dbReference>
<evidence type="ECO:0000256" key="3">
    <source>
        <dbReference type="ARBA" id="ARBA00023125"/>
    </source>
</evidence>
<sequence>MNDVHFKNLDLNLLRVFDALLEEESATRAGSKLGLTQSAVSHALGRLRLSLGDELFVRGPAGLQATPRAVEMGRPIRAALKLMETAVTVPHFDPAADERVFHVGASAYLCSVLMPGVVRRIQTEAPGVKLRIRGVEGALAEDLDHGRLDLVIGGFEHVAPRFAYTPLFKETGVWVIRADHPAARAAGAGEITPRILAGIPCLVVSAGHEVEEARRGSRRELGLRRITSWSDDYALSSTGGLDGPVTVPDASSALVMVSQTDMAALLPRRLATLAAERGAVVMVEPGRHPEPAQFGAVIRGGESEAGPVAWLLRLVTEVAAGL</sequence>
<evidence type="ECO:0000313" key="6">
    <source>
        <dbReference type="EMBL" id="ABZ71814.1"/>
    </source>
</evidence>
<dbReference type="Pfam" id="PF03466">
    <property type="entry name" value="LysR_substrate"/>
    <property type="match status" value="1"/>
</dbReference>
<keyword evidence="4" id="KW-0804">Transcription</keyword>
<dbReference type="PANTHER" id="PTHR30118:SF15">
    <property type="entry name" value="TRANSCRIPTIONAL REGULATORY PROTEIN"/>
    <property type="match status" value="1"/>
</dbReference>
<dbReference type="HOGENOM" id="CLU_039613_39_0_5"/>
<dbReference type="PRINTS" id="PR00039">
    <property type="entry name" value="HTHLYSR"/>
</dbReference>
<evidence type="ECO:0000256" key="2">
    <source>
        <dbReference type="ARBA" id="ARBA00023015"/>
    </source>
</evidence>
<accession>B0SY67</accession>
<feature type="domain" description="HTH lysR-type" evidence="5">
    <location>
        <begin position="9"/>
        <end position="66"/>
    </location>
</feature>
<keyword evidence="2" id="KW-0805">Transcription regulation</keyword>
<dbReference type="SUPFAM" id="SSF46785">
    <property type="entry name" value="Winged helix' DNA-binding domain"/>
    <property type="match status" value="1"/>
</dbReference>
<dbReference type="EMBL" id="CP000927">
    <property type="protein sequence ID" value="ABZ71814.1"/>
    <property type="molecule type" value="Genomic_DNA"/>
</dbReference>
<dbReference type="AlphaFoldDB" id="B0SY67"/>